<keyword evidence="1 11" id="KW-0479">Metal-binding</keyword>
<sequence>MAKSKTKFICHSCGYESAKWMGKCPGCGAWNTMVEETIKKAPANRRAAFSHSVQTVQKPSPITSIETSEEPRVQTKLEEFNRVLGGGVVKGSLVLIGGDPGIGKSTLLLQVSAQLADTAGSVLYISGEESVKQTKLRADRLGINSQLLHVLSETDMEYISSAIQEMKPAFVVVDSIQTVYQSDITSAPGSVSQVRECTAELMKIAKTNGIPIFIVGHVTKEGSIAGPRLLEHMVDTVLYFEGERHHTFRILRAVKNRFGSTNEMGIFEMREEGLTEVLNPSEIFLEERSAGASGSSIVASMEGTRPILVEIQALISPTSFGNPRRMATGIDHNRVSLIMAVLEKRVGLLLQNQDAYLKVAGGVKLDEPAIDLAVAVSIASSFRDTPPNPADCFIGEVGLTGEVRRVSRIEQRVKEAAKLGFKRMVIPEANSDGWTIPKGIEVVGVANVAEALRTSLGGS</sequence>
<evidence type="ECO:0000313" key="15">
    <source>
        <dbReference type="EMBL" id="CBI41212.1"/>
    </source>
</evidence>
<dbReference type="SUPFAM" id="SSF52540">
    <property type="entry name" value="P-loop containing nucleoside triphosphate hydrolases"/>
    <property type="match status" value="1"/>
</dbReference>
<keyword evidence="3 11" id="KW-0227">DNA damage</keyword>
<dbReference type="Gene3D" id="3.30.230.10">
    <property type="match status" value="1"/>
</dbReference>
<keyword evidence="10 11" id="KW-0234">DNA repair</keyword>
<dbReference type="PANTHER" id="PTHR32472">
    <property type="entry name" value="DNA REPAIR PROTEIN RADA"/>
    <property type="match status" value="1"/>
</dbReference>
<reference evidence="16" key="2">
    <citation type="journal article" date="2011" name="J. Biotechnol.">
        <title>Genome sequence of B. amyloliquefaciens type strain DSM7(T) reveals differences to plant-associated B. amyloliquefaciens FZB42.</title>
        <authorList>
            <person name="Ruckert C."/>
            <person name="Blom J."/>
            <person name="Chen X."/>
            <person name="Reva O."/>
            <person name="Borriss R."/>
        </authorList>
    </citation>
    <scope>NUCLEOTIDE SEQUENCE [LARGE SCALE GENOMIC DNA]</scope>
    <source>
        <strain evidence="16">DSM 7</strain>
    </source>
</reference>
<dbReference type="HAMAP" id="MF_01498">
    <property type="entry name" value="RadA_bact"/>
    <property type="match status" value="1"/>
</dbReference>
<comment type="domain">
    <text evidence="11">The middle region has homology to RecA with ATPase motifs including the RadA KNRFG motif, while the C-terminus is homologous to Lon protease.</text>
</comment>
<evidence type="ECO:0000256" key="4">
    <source>
        <dbReference type="ARBA" id="ARBA00022771"/>
    </source>
</evidence>
<dbReference type="InterPro" id="IPR041166">
    <property type="entry name" value="Rubredoxin_2"/>
</dbReference>
<dbReference type="Gene3D" id="3.40.50.300">
    <property type="entry name" value="P-loop containing nucleotide triphosphate hydrolases"/>
    <property type="match status" value="1"/>
</dbReference>
<keyword evidence="15" id="KW-0808">Transferase</keyword>
<keyword evidence="15" id="KW-0489">Methyltransferase</keyword>
<evidence type="ECO:0000256" key="7">
    <source>
        <dbReference type="ARBA" id="ARBA00022840"/>
    </source>
</evidence>
<dbReference type="InterPro" id="IPR020568">
    <property type="entry name" value="Ribosomal_Su5_D2-typ_SF"/>
</dbReference>
<evidence type="ECO:0000256" key="12">
    <source>
        <dbReference type="NCBIfam" id="TIGR00416"/>
    </source>
</evidence>
<dbReference type="GO" id="GO:0140664">
    <property type="term" value="F:ATP-dependent DNA damage sensor activity"/>
    <property type="evidence" value="ECO:0007669"/>
    <property type="project" value="InterPro"/>
</dbReference>
<evidence type="ECO:0000256" key="1">
    <source>
        <dbReference type="ARBA" id="ARBA00022723"/>
    </source>
</evidence>
<keyword evidence="6 13" id="KW-0862">Zinc</keyword>
<dbReference type="Pfam" id="PF18073">
    <property type="entry name" value="Zn_ribbon_LapB"/>
    <property type="match status" value="1"/>
</dbReference>
<keyword evidence="5" id="KW-0378">Hydrolase</keyword>
<dbReference type="Proteomes" id="UP000006562">
    <property type="component" value="Chromosome"/>
</dbReference>
<dbReference type="GO" id="GO:0005829">
    <property type="term" value="C:cytosol"/>
    <property type="evidence" value="ECO:0007669"/>
    <property type="project" value="TreeGrafter"/>
</dbReference>
<accession>A0A9P1NFR7</accession>
<evidence type="ECO:0000256" key="10">
    <source>
        <dbReference type="ARBA" id="ARBA00023204"/>
    </source>
</evidence>
<reference evidence="15 16" key="1">
    <citation type="journal article" date="2011" name="Int. J. Syst. Evol. Microbiol.">
        <title>Relationship of Bacillus amyloliquefaciens clades associated with strains DSM 7T and FZB42T: a proposal for Bacillus amyloliquefaciens subsp. amyloliquefaciens subsp. nov. and Bacillus amyloliquefaciens subsp. plantarum subsp. nov. based on complete genome sequence comparisons.</title>
        <authorList>
            <person name="Borriss R."/>
            <person name="Chen X.H."/>
            <person name="Rueckert C."/>
            <person name="Blom J."/>
            <person name="Becker A."/>
            <person name="Baumgarth B."/>
            <person name="Fan B."/>
            <person name="Pukall R."/>
            <person name="Schumann P."/>
            <person name="Sproer C."/>
            <person name="Junge H."/>
            <person name="Vater J."/>
            <person name="Puhler A."/>
            <person name="Klenk H.P."/>
        </authorList>
    </citation>
    <scope>NUCLEOTIDE SEQUENCE [LARGE SCALE GENOMIC DNA]</scope>
    <source>
        <strain evidence="16">DSM 7</strain>
    </source>
</reference>
<dbReference type="SUPFAM" id="SSF54211">
    <property type="entry name" value="Ribosomal protein S5 domain 2-like"/>
    <property type="match status" value="1"/>
</dbReference>
<dbReference type="GO" id="GO:0008168">
    <property type="term" value="F:methyltransferase activity"/>
    <property type="evidence" value="ECO:0007669"/>
    <property type="project" value="UniProtKB-KW"/>
</dbReference>
<dbReference type="InterPro" id="IPR020588">
    <property type="entry name" value="RecA_ATP-bd"/>
</dbReference>
<dbReference type="InterPro" id="IPR004504">
    <property type="entry name" value="DNA_repair_RadA"/>
</dbReference>
<dbReference type="GO" id="GO:0003684">
    <property type="term" value="F:damaged DNA binding"/>
    <property type="evidence" value="ECO:0007669"/>
    <property type="project" value="InterPro"/>
</dbReference>
<dbReference type="FunFam" id="3.30.230.10:FF:000031">
    <property type="entry name" value="DNA repair protein RadA"/>
    <property type="match status" value="1"/>
</dbReference>
<comment type="function">
    <text evidence="11">Plays a role in repairing double-strand DNA breaks, probably involving stabilizing or processing branched DNA or blocked replication forks.</text>
</comment>
<dbReference type="GO" id="GO:0032259">
    <property type="term" value="P:methylation"/>
    <property type="evidence" value="ECO:0007669"/>
    <property type="project" value="UniProtKB-KW"/>
</dbReference>
<comment type="function">
    <text evidence="13">DNA-dependent ATPase involved in processing of recombination intermediates, plays a role in repairing DNA breaks. Stimulates the branch migration of RecA-mediated strand transfer reactions, allowing the 3' invading strand to extend heteroduplex DNA faster. Binds ssDNA in the presence of ADP but not other nucleotides, has ATPase activity that is stimulated by ssDNA and various branched DNA structures, but inhibited by SSB. Does not have RecA's homology-searching function.</text>
</comment>
<organism evidence="15 16">
    <name type="scientific">Bacillus amyloliquefaciens (strain ATCC 23350 / DSM 7 / BCRC 11601 / CCUG 28519 / NBRC 15535 / NRRL B-14393 / F)</name>
    <dbReference type="NCBI Taxonomy" id="692420"/>
    <lineage>
        <taxon>Bacteria</taxon>
        <taxon>Bacillati</taxon>
        <taxon>Bacillota</taxon>
        <taxon>Bacilli</taxon>
        <taxon>Bacillales</taxon>
        <taxon>Bacillaceae</taxon>
        <taxon>Bacillus</taxon>
        <taxon>Bacillus amyloliquefaciens group</taxon>
    </lineage>
</organism>
<dbReference type="EMBL" id="FN597644">
    <property type="protein sequence ID" value="CBI41212.1"/>
    <property type="molecule type" value="Genomic_DNA"/>
</dbReference>
<evidence type="ECO:0000256" key="2">
    <source>
        <dbReference type="ARBA" id="ARBA00022741"/>
    </source>
</evidence>
<evidence type="ECO:0000256" key="11">
    <source>
        <dbReference type="HAMAP-Rule" id="MF_01498"/>
    </source>
</evidence>
<dbReference type="CDD" id="cd01121">
    <property type="entry name" value="RadA_SMS_N"/>
    <property type="match status" value="1"/>
</dbReference>
<keyword evidence="2 11" id="KW-0547">Nucleotide-binding</keyword>
<dbReference type="PROSITE" id="PS50162">
    <property type="entry name" value="RECA_2"/>
    <property type="match status" value="1"/>
</dbReference>
<feature type="domain" description="RecA family profile 1" evidence="14">
    <location>
        <begin position="69"/>
        <end position="218"/>
    </location>
</feature>
<keyword evidence="16" id="KW-1185">Reference proteome</keyword>
<dbReference type="RefSeq" id="WP_013350792.1">
    <property type="nucleotide sequence ID" value="NC_014551.1"/>
</dbReference>
<evidence type="ECO:0000256" key="6">
    <source>
        <dbReference type="ARBA" id="ARBA00022833"/>
    </source>
</evidence>
<feature type="binding site" evidence="11">
    <location>
        <begin position="98"/>
        <end position="105"/>
    </location>
    <ligand>
        <name>ATP</name>
        <dbReference type="ChEBI" id="CHEBI:30616"/>
    </ligand>
</feature>
<dbReference type="GO" id="GO:0005524">
    <property type="term" value="F:ATP binding"/>
    <property type="evidence" value="ECO:0007669"/>
    <property type="project" value="UniProtKB-UniRule"/>
</dbReference>
<evidence type="ECO:0000256" key="8">
    <source>
        <dbReference type="ARBA" id="ARBA00023016"/>
    </source>
</evidence>
<keyword evidence="4 13" id="KW-0863">Zinc-finger</keyword>
<dbReference type="FunFam" id="3.40.50.300:FF:000050">
    <property type="entry name" value="DNA repair protein RadA"/>
    <property type="match status" value="1"/>
</dbReference>
<dbReference type="InterPro" id="IPR003593">
    <property type="entry name" value="AAA+_ATPase"/>
</dbReference>
<dbReference type="Pfam" id="PF13481">
    <property type="entry name" value="AAA_25"/>
    <property type="match status" value="1"/>
</dbReference>
<dbReference type="InterPro" id="IPR014721">
    <property type="entry name" value="Ribsml_uS5_D2-typ_fold_subgr"/>
</dbReference>
<dbReference type="SMART" id="SM00382">
    <property type="entry name" value="AAA"/>
    <property type="match status" value="1"/>
</dbReference>
<dbReference type="GO" id="GO:0000725">
    <property type="term" value="P:recombinational repair"/>
    <property type="evidence" value="ECO:0007669"/>
    <property type="project" value="UniProtKB-UniRule"/>
</dbReference>
<dbReference type="PANTHER" id="PTHR32472:SF10">
    <property type="entry name" value="DNA REPAIR PROTEIN RADA-LIKE PROTEIN"/>
    <property type="match status" value="1"/>
</dbReference>
<evidence type="ECO:0000313" key="16">
    <source>
        <dbReference type="Proteomes" id="UP000006562"/>
    </source>
</evidence>
<dbReference type="GO" id="GO:0008270">
    <property type="term" value="F:zinc ion binding"/>
    <property type="evidence" value="ECO:0007669"/>
    <property type="project" value="UniProtKB-KW"/>
</dbReference>
<name>A0A9P1NFR7_BACAS</name>
<keyword evidence="8 11" id="KW-0346">Stress response</keyword>
<evidence type="ECO:0000259" key="14">
    <source>
        <dbReference type="PROSITE" id="PS50162"/>
    </source>
</evidence>
<protein>
    <recommendedName>
        <fullName evidence="11 12">DNA repair protein RadA</fullName>
    </recommendedName>
</protein>
<comment type="similarity">
    <text evidence="11 13">Belongs to the RecA family. RadA subfamily.</text>
</comment>
<dbReference type="NCBIfam" id="TIGR00416">
    <property type="entry name" value="sms"/>
    <property type="match status" value="1"/>
</dbReference>
<feature type="region of interest" description="Lon-protease-like" evidence="11">
    <location>
        <begin position="354"/>
        <end position="459"/>
    </location>
</feature>
<dbReference type="InterPro" id="IPR027417">
    <property type="entry name" value="P-loop_NTPase"/>
</dbReference>
<evidence type="ECO:0000256" key="5">
    <source>
        <dbReference type="ARBA" id="ARBA00022801"/>
    </source>
</evidence>
<evidence type="ECO:0000256" key="9">
    <source>
        <dbReference type="ARBA" id="ARBA00023125"/>
    </source>
</evidence>
<dbReference type="AlphaFoldDB" id="A0A9P1NFR7"/>
<keyword evidence="7 11" id="KW-0067">ATP-binding</keyword>
<keyword evidence="9 11" id="KW-0238">DNA-binding</keyword>
<evidence type="ECO:0000256" key="3">
    <source>
        <dbReference type="ARBA" id="ARBA00022763"/>
    </source>
</evidence>
<dbReference type="KEGG" id="bao:BAMF_0086"/>
<evidence type="ECO:0000256" key="13">
    <source>
        <dbReference type="RuleBase" id="RU003555"/>
    </source>
</evidence>
<dbReference type="Pfam" id="PF13541">
    <property type="entry name" value="ChlI"/>
    <property type="match status" value="1"/>
</dbReference>
<proteinExistence type="inferred from homology"/>
<dbReference type="GO" id="GO:0016787">
    <property type="term" value="F:hydrolase activity"/>
    <property type="evidence" value="ECO:0007669"/>
    <property type="project" value="UniProtKB-KW"/>
</dbReference>
<dbReference type="PRINTS" id="PR01874">
    <property type="entry name" value="DNAREPAIRADA"/>
</dbReference>
<gene>
    <name evidence="11 15" type="primary">radA</name>
    <name evidence="15" type="ordered locus">BAMF_0086</name>
</gene>
<feature type="short sequence motif" description="RadA KNRFG motif" evidence="11">
    <location>
        <begin position="255"/>
        <end position="259"/>
    </location>
</feature>